<dbReference type="InterPro" id="IPR003871">
    <property type="entry name" value="RFA1B/D_OB_1st"/>
</dbReference>
<dbReference type="EMBL" id="SDMP01000009">
    <property type="protein sequence ID" value="RYR37527.1"/>
    <property type="molecule type" value="Genomic_DNA"/>
</dbReference>
<evidence type="ECO:0000313" key="3">
    <source>
        <dbReference type="Proteomes" id="UP000289738"/>
    </source>
</evidence>
<name>A0A445BFT0_ARAHY</name>
<feature type="domain" description="Replication protein A 70 kDa DNA-binding subunit B/D first OB fold" evidence="1">
    <location>
        <begin position="2"/>
        <end position="108"/>
    </location>
</feature>
<evidence type="ECO:0000259" key="1">
    <source>
        <dbReference type="Pfam" id="PF02721"/>
    </source>
</evidence>
<organism evidence="2 3">
    <name type="scientific">Arachis hypogaea</name>
    <name type="common">Peanut</name>
    <dbReference type="NCBI Taxonomy" id="3818"/>
    <lineage>
        <taxon>Eukaryota</taxon>
        <taxon>Viridiplantae</taxon>
        <taxon>Streptophyta</taxon>
        <taxon>Embryophyta</taxon>
        <taxon>Tracheophyta</taxon>
        <taxon>Spermatophyta</taxon>
        <taxon>Magnoliopsida</taxon>
        <taxon>eudicotyledons</taxon>
        <taxon>Gunneridae</taxon>
        <taxon>Pentapetalae</taxon>
        <taxon>rosids</taxon>
        <taxon>fabids</taxon>
        <taxon>Fabales</taxon>
        <taxon>Fabaceae</taxon>
        <taxon>Papilionoideae</taxon>
        <taxon>50 kb inversion clade</taxon>
        <taxon>dalbergioids sensu lato</taxon>
        <taxon>Dalbergieae</taxon>
        <taxon>Pterocarpus clade</taxon>
        <taxon>Arachis</taxon>
    </lineage>
</organism>
<keyword evidence="3" id="KW-1185">Reference proteome</keyword>
<evidence type="ECO:0000313" key="2">
    <source>
        <dbReference type="EMBL" id="RYR37527.1"/>
    </source>
</evidence>
<dbReference type="InterPro" id="IPR012340">
    <property type="entry name" value="NA-bd_OB-fold"/>
</dbReference>
<dbReference type="Pfam" id="PF02721">
    <property type="entry name" value="DUF223"/>
    <property type="match status" value="1"/>
</dbReference>
<comment type="caution">
    <text evidence="2">The sequence shown here is derived from an EMBL/GenBank/DDBJ whole genome shotgun (WGS) entry which is preliminary data.</text>
</comment>
<protein>
    <recommendedName>
        <fullName evidence="1">Replication protein A 70 kDa DNA-binding subunit B/D first OB fold domain-containing protein</fullName>
    </recommendedName>
</protein>
<reference evidence="2 3" key="1">
    <citation type="submission" date="2019-01" db="EMBL/GenBank/DDBJ databases">
        <title>Sequencing of cultivated peanut Arachis hypogaea provides insights into genome evolution and oil improvement.</title>
        <authorList>
            <person name="Chen X."/>
        </authorList>
    </citation>
    <scope>NUCLEOTIDE SEQUENCE [LARGE SCALE GENOMIC DNA]</scope>
    <source>
        <strain evidence="3">cv. Fuhuasheng</strain>
        <tissue evidence="2">Leaves</tissue>
    </source>
</reference>
<dbReference type="Gene3D" id="2.40.50.140">
    <property type="entry name" value="Nucleic acid-binding proteins"/>
    <property type="match status" value="2"/>
</dbReference>
<dbReference type="SUPFAM" id="SSF50249">
    <property type="entry name" value="Nucleic acid-binding proteins"/>
    <property type="match status" value="2"/>
</dbReference>
<proteinExistence type="predicted"/>
<gene>
    <name evidence="2" type="ORF">Ahy_A09g042406</name>
</gene>
<accession>A0A445BFT0</accession>
<sequence>MDVNPRKLQWTFKVYVMHLWEVSNKFNKNEINSMEMLLQDMKASSVCFQGDRIQVSILKSLMKKWRGNILEFNMYVMSNFIVVDKKEKIRTTMNRWSINFSQRTTVIPVSHPNVISEVVGKEDPRELITSKGKETKRLAVLIKDLENNSIGCVLFGDMIDQILSYLKKEKGQAFDSYSALRINTDLEEVRVFRDRRLSGKPANSARIIQVSSHGLRSGAEELIRRGDAIIKIIEEVLNSTQASTTCTRSYF</sequence>
<dbReference type="Proteomes" id="UP000289738">
    <property type="component" value="Chromosome A09"/>
</dbReference>
<dbReference type="PANTHER" id="PTHR47165">
    <property type="entry name" value="OS03G0429900 PROTEIN"/>
    <property type="match status" value="1"/>
</dbReference>
<dbReference type="AlphaFoldDB" id="A0A445BFT0"/>
<dbReference type="PANTHER" id="PTHR47165:SF4">
    <property type="entry name" value="OS03G0429900 PROTEIN"/>
    <property type="match status" value="1"/>
</dbReference>